<name>A0A4P8XWU9_9FIRM</name>
<organism evidence="9 10">
    <name type="scientific">Ruminococcus bovis</name>
    <dbReference type="NCBI Taxonomy" id="2564099"/>
    <lineage>
        <taxon>Bacteria</taxon>
        <taxon>Bacillati</taxon>
        <taxon>Bacillota</taxon>
        <taxon>Clostridia</taxon>
        <taxon>Eubacteriales</taxon>
        <taxon>Oscillospiraceae</taxon>
        <taxon>Ruminococcus</taxon>
    </lineage>
</organism>
<dbReference type="Proteomes" id="UP000301475">
    <property type="component" value="Chromosome"/>
</dbReference>
<evidence type="ECO:0000256" key="1">
    <source>
        <dbReference type="ARBA" id="ARBA00004651"/>
    </source>
</evidence>
<keyword evidence="6 7" id="KW-0472">Membrane</keyword>
<dbReference type="PANTHER" id="PTHR32309">
    <property type="entry name" value="TYROSINE-PROTEIN KINASE"/>
    <property type="match status" value="1"/>
</dbReference>
<feature type="transmembrane region" description="Helical" evidence="7">
    <location>
        <begin position="21"/>
        <end position="41"/>
    </location>
</feature>
<dbReference type="KEGG" id="ruj:E5Z56_09085"/>
<dbReference type="EMBL" id="CP039381">
    <property type="protein sequence ID" value="QCT07497.1"/>
    <property type="molecule type" value="Genomic_DNA"/>
</dbReference>
<evidence type="ECO:0000256" key="2">
    <source>
        <dbReference type="ARBA" id="ARBA00006683"/>
    </source>
</evidence>
<keyword evidence="3" id="KW-1003">Cell membrane</keyword>
<protein>
    <recommendedName>
        <fullName evidence="8">Polysaccharide chain length determinant N-terminal domain-containing protein</fullName>
    </recommendedName>
</protein>
<evidence type="ECO:0000313" key="9">
    <source>
        <dbReference type="EMBL" id="QCT07497.1"/>
    </source>
</evidence>
<keyword evidence="5 7" id="KW-1133">Transmembrane helix</keyword>
<keyword evidence="10" id="KW-1185">Reference proteome</keyword>
<evidence type="ECO:0000313" key="10">
    <source>
        <dbReference type="Proteomes" id="UP000301475"/>
    </source>
</evidence>
<feature type="transmembrane region" description="Helical" evidence="7">
    <location>
        <begin position="206"/>
        <end position="225"/>
    </location>
</feature>
<dbReference type="PANTHER" id="PTHR32309:SF31">
    <property type="entry name" value="CAPSULAR EXOPOLYSACCHARIDE FAMILY"/>
    <property type="match status" value="1"/>
</dbReference>
<dbReference type="InterPro" id="IPR003856">
    <property type="entry name" value="LPS_length_determ_N"/>
</dbReference>
<dbReference type="InterPro" id="IPR050445">
    <property type="entry name" value="Bact_polysacc_biosynth/exp"/>
</dbReference>
<dbReference type="GO" id="GO:0005886">
    <property type="term" value="C:plasma membrane"/>
    <property type="evidence" value="ECO:0007669"/>
    <property type="project" value="UniProtKB-SubCell"/>
</dbReference>
<dbReference type="AlphaFoldDB" id="A0A4P8XWU9"/>
<accession>A0A4P8XWU9</accession>
<sequence>MFYKDFTVSFFLKMILKRLKFIILLTLVGGILTLLYANFFITPSYSAQAMVIVQNYTAADAAADEAQKAAENGVTDQSQQEDIQDTTNAKSFNDGNVKIYASDLNASSTLAQYCTILFKNNVEIQNMLNGCGMEITQEQDSNFLWITMTSSNPKTAADTCNAVVNKITGTKNEQGLFDEIFSAGGVTAVKYASVPSSSTYPNVKNYALYGLVGGLALSLVISFILELVDTTVKHDDDLFKMYKIPVFGEIMDFEQNGDDTDEAKK</sequence>
<evidence type="ECO:0000256" key="7">
    <source>
        <dbReference type="SAM" id="Phobius"/>
    </source>
</evidence>
<feature type="domain" description="Polysaccharide chain length determinant N-terminal" evidence="8">
    <location>
        <begin position="9"/>
        <end position="82"/>
    </location>
</feature>
<dbReference type="Pfam" id="PF02706">
    <property type="entry name" value="Wzz"/>
    <property type="match status" value="1"/>
</dbReference>
<comment type="similarity">
    <text evidence="2">Belongs to the CpsC/CapA family.</text>
</comment>
<dbReference type="RefSeq" id="WP_138157505.1">
    <property type="nucleotide sequence ID" value="NZ_CP039381.1"/>
</dbReference>
<evidence type="ECO:0000259" key="8">
    <source>
        <dbReference type="Pfam" id="PF02706"/>
    </source>
</evidence>
<comment type="subcellular location">
    <subcellularLocation>
        <location evidence="1">Cell membrane</location>
        <topology evidence="1">Multi-pass membrane protein</topology>
    </subcellularLocation>
</comment>
<proteinExistence type="inferred from homology"/>
<gene>
    <name evidence="9" type="ORF">E5Z56_09085</name>
</gene>
<evidence type="ECO:0000256" key="3">
    <source>
        <dbReference type="ARBA" id="ARBA00022475"/>
    </source>
</evidence>
<dbReference type="OrthoDB" id="2360475at2"/>
<reference evidence="9 10" key="1">
    <citation type="submission" date="2019-04" db="EMBL/GenBank/DDBJ databases">
        <authorList>
            <person name="Embree M."/>
            <person name="Gaffney J.R."/>
        </authorList>
    </citation>
    <scope>NUCLEOTIDE SEQUENCE [LARGE SCALE GENOMIC DNA]</scope>
    <source>
        <strain evidence="9 10">JE7A12</strain>
    </source>
</reference>
<evidence type="ECO:0000256" key="6">
    <source>
        <dbReference type="ARBA" id="ARBA00023136"/>
    </source>
</evidence>
<keyword evidence="4 7" id="KW-0812">Transmembrane</keyword>
<evidence type="ECO:0000256" key="5">
    <source>
        <dbReference type="ARBA" id="ARBA00022989"/>
    </source>
</evidence>
<evidence type="ECO:0000256" key="4">
    <source>
        <dbReference type="ARBA" id="ARBA00022692"/>
    </source>
</evidence>